<protein>
    <submittedName>
        <fullName evidence="1">Uncharacterized protein</fullName>
    </submittedName>
</protein>
<evidence type="ECO:0000313" key="1">
    <source>
        <dbReference type="EMBL" id="PMC20155.1"/>
    </source>
</evidence>
<reference evidence="1 2" key="1">
    <citation type="submission" date="2017-09" db="EMBL/GenBank/DDBJ databases">
        <title>Bacterial strain isolated from the female urinary microbiota.</title>
        <authorList>
            <person name="Thomas-White K."/>
            <person name="Kumar N."/>
            <person name="Forster S."/>
            <person name="Putonti C."/>
            <person name="Lawley T."/>
            <person name="Wolfe A.J."/>
        </authorList>
    </citation>
    <scope>NUCLEOTIDE SEQUENCE [LARGE SCALE GENOMIC DNA]</scope>
    <source>
        <strain evidence="1 2">UMB0834</strain>
    </source>
</reference>
<gene>
    <name evidence="1" type="ORF">CJ235_00355</name>
</gene>
<name>A0A2N6QKG0_9STAP</name>
<evidence type="ECO:0000313" key="2">
    <source>
        <dbReference type="Proteomes" id="UP000235748"/>
    </source>
</evidence>
<proteinExistence type="predicted"/>
<accession>A0A2N6QKG0</accession>
<comment type="caution">
    <text evidence="1">The sequence shown here is derived from an EMBL/GenBank/DDBJ whole genome shotgun (WGS) entry which is preliminary data.</text>
</comment>
<dbReference type="AlphaFoldDB" id="A0A2N6QKG0"/>
<organism evidence="1 2">
    <name type="scientific">Staphylococcus pettenkoferi</name>
    <dbReference type="NCBI Taxonomy" id="170573"/>
    <lineage>
        <taxon>Bacteria</taxon>
        <taxon>Bacillati</taxon>
        <taxon>Bacillota</taxon>
        <taxon>Bacilli</taxon>
        <taxon>Bacillales</taxon>
        <taxon>Staphylococcaceae</taxon>
        <taxon>Staphylococcus</taxon>
    </lineage>
</organism>
<dbReference type="EMBL" id="PNGG01000001">
    <property type="protein sequence ID" value="PMC20155.1"/>
    <property type="molecule type" value="Genomic_DNA"/>
</dbReference>
<dbReference type="Proteomes" id="UP000235748">
    <property type="component" value="Unassembled WGS sequence"/>
</dbReference>
<dbReference type="RefSeq" id="WP_102695952.1">
    <property type="nucleotide sequence ID" value="NZ_PNGG01000001.1"/>
</dbReference>
<sequence>MLTNVLNLEESIDGNRIKQGDLSVMHYILTDANNDDLHLEGKPTKVYLTDVDGVKYIYDTEIKLEENKYLCDMIIDTIIPAGTYTLEIWVDNTYCFPSDNKAKIRVESSVLGNGITKVDNNNLWKELTEYAVKNGYLKSEITETSNIEIGSTEPTDKTKIWIDTGVNK</sequence>